<sequence length="188" mass="22126">MPNPRRVWFPNAWYHITARGNRKTDIFYDEHDRFKYLQLLREAKHTYPFHLHAYCLMSNHVHLLIETIDTPPGSFMKEIHSQYARAFNKKYGYVGHLFQGPYKAHLQGDVNAILQVSRYIHLNPCRALLTLEPEAYKWSSYPHYLSPTPFYSDLITTKTVLSYFKDVKQYESFVQLANKSTSGHPNNG</sequence>
<evidence type="ECO:0000259" key="1">
    <source>
        <dbReference type="SMART" id="SM01321"/>
    </source>
</evidence>
<dbReference type="PANTHER" id="PTHR34322:SF2">
    <property type="entry name" value="TRANSPOSASE IS200-LIKE DOMAIN-CONTAINING PROTEIN"/>
    <property type="match status" value="1"/>
</dbReference>
<organism evidence="2 3">
    <name type="scientific">Halobacillus litoralis</name>
    <dbReference type="NCBI Taxonomy" id="45668"/>
    <lineage>
        <taxon>Bacteria</taxon>
        <taxon>Bacillati</taxon>
        <taxon>Bacillota</taxon>
        <taxon>Bacilli</taxon>
        <taxon>Bacillales</taxon>
        <taxon>Bacillaceae</taxon>
        <taxon>Halobacillus</taxon>
    </lineage>
</organism>
<dbReference type="EMBL" id="CP026118">
    <property type="protein sequence ID" value="QAS53384.1"/>
    <property type="molecule type" value="Genomic_DNA"/>
</dbReference>
<feature type="domain" description="Transposase IS200-like" evidence="1">
    <location>
        <begin position="9"/>
        <end position="123"/>
    </location>
</feature>
<gene>
    <name evidence="2" type="ORF">HLI_14865</name>
</gene>
<dbReference type="InterPro" id="IPR002686">
    <property type="entry name" value="Transposase_17"/>
</dbReference>
<dbReference type="OrthoDB" id="9788881at2"/>
<dbReference type="GO" id="GO:0004803">
    <property type="term" value="F:transposase activity"/>
    <property type="evidence" value="ECO:0007669"/>
    <property type="project" value="InterPro"/>
</dbReference>
<dbReference type="SMART" id="SM01321">
    <property type="entry name" value="Y1_Tnp"/>
    <property type="match status" value="1"/>
</dbReference>
<dbReference type="RefSeq" id="WP_128525661.1">
    <property type="nucleotide sequence ID" value="NZ_CANLVY010000001.1"/>
</dbReference>
<evidence type="ECO:0000313" key="3">
    <source>
        <dbReference type="Proteomes" id="UP000287756"/>
    </source>
</evidence>
<reference evidence="2 3" key="1">
    <citation type="submission" date="2018-01" db="EMBL/GenBank/DDBJ databases">
        <title>The whole genome sequencing and assembly of Halobacillus litoralis ERB031 strain.</title>
        <authorList>
            <person name="Lee S.-J."/>
            <person name="Park M.-K."/>
            <person name="Kim J.-Y."/>
            <person name="Lee Y.-J."/>
            <person name="Yi H."/>
            <person name="Bahn Y.-S."/>
            <person name="Kim J.F."/>
            <person name="Lee D.-W."/>
        </authorList>
    </citation>
    <scope>NUCLEOTIDE SEQUENCE [LARGE SCALE GENOMIC DNA]</scope>
    <source>
        <strain evidence="2 3">ERB 031</strain>
    </source>
</reference>
<protein>
    <submittedName>
        <fullName evidence="2">Transposase</fullName>
    </submittedName>
</protein>
<dbReference type="GO" id="GO:0003677">
    <property type="term" value="F:DNA binding"/>
    <property type="evidence" value="ECO:0007669"/>
    <property type="project" value="InterPro"/>
</dbReference>
<dbReference type="PANTHER" id="PTHR34322">
    <property type="entry name" value="TRANSPOSASE, Y1_TNP DOMAIN-CONTAINING"/>
    <property type="match status" value="1"/>
</dbReference>
<accession>A0A410MF70</accession>
<dbReference type="Gene3D" id="3.30.70.1290">
    <property type="entry name" value="Transposase IS200-like"/>
    <property type="match status" value="1"/>
</dbReference>
<evidence type="ECO:0000313" key="2">
    <source>
        <dbReference type="EMBL" id="QAS53384.1"/>
    </source>
</evidence>
<dbReference type="Proteomes" id="UP000287756">
    <property type="component" value="Chromosome"/>
</dbReference>
<dbReference type="AlphaFoldDB" id="A0A410MF70"/>
<dbReference type="GO" id="GO:0006313">
    <property type="term" value="P:DNA transposition"/>
    <property type="evidence" value="ECO:0007669"/>
    <property type="project" value="InterPro"/>
</dbReference>
<dbReference type="KEGG" id="hli:HLI_14865"/>
<dbReference type="InterPro" id="IPR036515">
    <property type="entry name" value="Transposase_17_sf"/>
</dbReference>
<dbReference type="Pfam" id="PF01797">
    <property type="entry name" value="Y1_Tnp"/>
    <property type="match status" value="1"/>
</dbReference>
<name>A0A410MF70_9BACI</name>
<proteinExistence type="predicted"/>
<dbReference type="SUPFAM" id="SSF143422">
    <property type="entry name" value="Transposase IS200-like"/>
    <property type="match status" value="1"/>
</dbReference>